<dbReference type="Gene3D" id="3.40.50.720">
    <property type="entry name" value="NAD(P)-binding Rossmann-like Domain"/>
    <property type="match status" value="1"/>
</dbReference>
<protein>
    <recommendedName>
        <fullName evidence="5">Ketoreductase domain-containing protein</fullName>
    </recommendedName>
</protein>
<dbReference type="PANTHER" id="PTHR43391">
    <property type="entry name" value="RETINOL DEHYDROGENASE-RELATED"/>
    <property type="match status" value="1"/>
</dbReference>
<comment type="caution">
    <text evidence="6">The sequence shown here is derived from an EMBL/GenBank/DDBJ whole genome shotgun (WGS) entry which is preliminary data.</text>
</comment>
<dbReference type="PRINTS" id="PR00080">
    <property type="entry name" value="SDRFAMILY"/>
</dbReference>
<evidence type="ECO:0000259" key="5">
    <source>
        <dbReference type="SMART" id="SM00822"/>
    </source>
</evidence>
<dbReference type="SUPFAM" id="SSF51735">
    <property type="entry name" value="NAD(P)-binding Rossmann-fold domains"/>
    <property type="match status" value="1"/>
</dbReference>
<dbReference type="PRINTS" id="PR00081">
    <property type="entry name" value="GDHRDH"/>
</dbReference>
<dbReference type="GO" id="GO:0016491">
    <property type="term" value="F:oxidoreductase activity"/>
    <property type="evidence" value="ECO:0007669"/>
    <property type="project" value="UniProtKB-KW"/>
</dbReference>
<dbReference type="InterPro" id="IPR020904">
    <property type="entry name" value="Sc_DH/Rdtase_CS"/>
</dbReference>
<dbReference type="CDD" id="cd05233">
    <property type="entry name" value="SDR_c"/>
    <property type="match status" value="1"/>
</dbReference>
<keyword evidence="3" id="KW-0560">Oxidoreductase</keyword>
<dbReference type="PANTHER" id="PTHR43391:SF14">
    <property type="entry name" value="DEHYDROGENASE_REDUCTASE SDR FAMILY PROTEIN 7-LIKE"/>
    <property type="match status" value="1"/>
</dbReference>
<accession>A0A1B9BVZ0</accession>
<evidence type="ECO:0000313" key="7">
    <source>
        <dbReference type="Proteomes" id="UP000093129"/>
    </source>
</evidence>
<evidence type="ECO:0000256" key="1">
    <source>
        <dbReference type="ARBA" id="ARBA00006484"/>
    </source>
</evidence>
<dbReference type="EMBL" id="MASQ01000123">
    <property type="protein sequence ID" value="OCB01829.1"/>
    <property type="molecule type" value="Genomic_DNA"/>
</dbReference>
<dbReference type="AlphaFoldDB" id="A0A1B9BVZ0"/>
<proteinExistence type="inferred from homology"/>
<feature type="domain" description="Ketoreductase" evidence="5">
    <location>
        <begin position="3"/>
        <end position="174"/>
    </location>
</feature>
<dbReference type="Pfam" id="PF00106">
    <property type="entry name" value="adh_short"/>
    <property type="match status" value="1"/>
</dbReference>
<dbReference type="InterPro" id="IPR057326">
    <property type="entry name" value="KR_dom"/>
</dbReference>
<evidence type="ECO:0000256" key="3">
    <source>
        <dbReference type="ARBA" id="ARBA00023002"/>
    </source>
</evidence>
<reference evidence="6 7" key="1">
    <citation type="submission" date="2016-07" db="EMBL/GenBank/DDBJ databases">
        <title>Draft genome of a psychrotolerant acidophile Acidithiobacillus ferrivorans strain YL15.</title>
        <authorList>
            <person name="Peng T."/>
            <person name="Ma L."/>
            <person name="Nan M."/>
            <person name="An N."/>
            <person name="Wang M."/>
            <person name="Qiu G."/>
            <person name="Zeng W."/>
        </authorList>
    </citation>
    <scope>NUCLEOTIDE SEQUENCE [LARGE SCALE GENOMIC DNA]</scope>
    <source>
        <strain evidence="6 7">YL15</strain>
    </source>
</reference>
<organism evidence="6 7">
    <name type="scientific">Acidithiobacillus ferrivorans</name>
    <dbReference type="NCBI Taxonomy" id="160808"/>
    <lineage>
        <taxon>Bacteria</taxon>
        <taxon>Pseudomonadati</taxon>
        <taxon>Pseudomonadota</taxon>
        <taxon>Acidithiobacillia</taxon>
        <taxon>Acidithiobacillales</taxon>
        <taxon>Acidithiobacillaceae</taxon>
        <taxon>Acidithiobacillus</taxon>
    </lineage>
</organism>
<dbReference type="InterPro" id="IPR002347">
    <property type="entry name" value="SDR_fam"/>
</dbReference>
<sequence>MIDVALITGASRGIGREIAQHFAAEGYSLILLARTAETLEDVATDLRSAFNVEVTTLPLDIRDHASVRDAVATAVHEARRLDVLVNAAGIFRYGTSVLSMEDLDDLLETNVKAVHNLCTICAEALKTSAGHVFNISSIVGLEGFAPVGGYAASKFALVGYGQSLGKEFLEYGVKVTTLCPDVVDTDMAASSGLPPEKMIAREDITRAIDFVMSLSPAAIVDQITIKCRTMEEIMDVRK</sequence>
<comment type="similarity">
    <text evidence="1 4">Belongs to the short-chain dehydrogenases/reductases (SDR) family.</text>
</comment>
<dbReference type="Proteomes" id="UP000093129">
    <property type="component" value="Unassembled WGS sequence"/>
</dbReference>
<name>A0A1B9BVZ0_9PROT</name>
<gene>
    <name evidence="6" type="ORF">BBC27_01875</name>
</gene>
<dbReference type="PROSITE" id="PS00061">
    <property type="entry name" value="ADH_SHORT"/>
    <property type="match status" value="1"/>
</dbReference>
<dbReference type="RefSeq" id="WP_065414048.1">
    <property type="nucleotide sequence ID" value="NZ_MASQ01000123.1"/>
</dbReference>
<dbReference type="SMART" id="SM00822">
    <property type="entry name" value="PKS_KR"/>
    <property type="match status" value="1"/>
</dbReference>
<evidence type="ECO:0000256" key="4">
    <source>
        <dbReference type="RuleBase" id="RU000363"/>
    </source>
</evidence>
<evidence type="ECO:0000313" key="6">
    <source>
        <dbReference type="EMBL" id="OCB01829.1"/>
    </source>
</evidence>
<evidence type="ECO:0000256" key="2">
    <source>
        <dbReference type="ARBA" id="ARBA00022857"/>
    </source>
</evidence>
<dbReference type="InterPro" id="IPR036291">
    <property type="entry name" value="NAD(P)-bd_dom_sf"/>
</dbReference>
<keyword evidence="2" id="KW-0521">NADP</keyword>